<gene>
    <name evidence="2" type="ORF">GCM10020366_51690</name>
</gene>
<evidence type="ECO:0008006" key="4">
    <source>
        <dbReference type="Google" id="ProtNLM"/>
    </source>
</evidence>
<organism evidence="2 3">
    <name type="scientific">Saccharopolyspora gregorii</name>
    <dbReference type="NCBI Taxonomy" id="33914"/>
    <lineage>
        <taxon>Bacteria</taxon>
        <taxon>Bacillati</taxon>
        <taxon>Actinomycetota</taxon>
        <taxon>Actinomycetes</taxon>
        <taxon>Pseudonocardiales</taxon>
        <taxon>Pseudonocardiaceae</taxon>
        <taxon>Saccharopolyspora</taxon>
    </lineage>
</organism>
<feature type="region of interest" description="Disordered" evidence="1">
    <location>
        <begin position="56"/>
        <end position="94"/>
    </location>
</feature>
<keyword evidence="3" id="KW-1185">Reference proteome</keyword>
<evidence type="ECO:0000313" key="3">
    <source>
        <dbReference type="Proteomes" id="UP001500483"/>
    </source>
</evidence>
<dbReference type="Proteomes" id="UP001500483">
    <property type="component" value="Unassembled WGS sequence"/>
</dbReference>
<sequence length="300" mass="31430">MYLFGGSRPLQGMTANLLTDPADPAAAPAAARPVPVPPVPVRPVPVPPAAVVPAAVSRAPDRPAARAAPGPPARRRGRFDPGRGRRPGASLHGALARSTAEEVFGADRVRAELDAGRWVEPWGGVLLPARRARDPLARAEAALLRAGPHAVLSGPTAVAMHGCTEAFDDEVVHVAVPYHRQPRSVPGLLIKQACVRESEVLELDGLRVHALEVALVEMLCTGERRTALACLEQALAALGTAAERFHAVVAEQVHRRRDRRGTRRAAELLDLARLGPSGAVPIVARIEAAAPANAFAGGAS</sequence>
<dbReference type="EMBL" id="BAAAYK010000038">
    <property type="protein sequence ID" value="GAA3362700.1"/>
    <property type="molecule type" value="Genomic_DNA"/>
</dbReference>
<evidence type="ECO:0000256" key="1">
    <source>
        <dbReference type="SAM" id="MobiDB-lite"/>
    </source>
</evidence>
<feature type="region of interest" description="Disordered" evidence="1">
    <location>
        <begin position="1"/>
        <end position="31"/>
    </location>
</feature>
<evidence type="ECO:0000313" key="2">
    <source>
        <dbReference type="EMBL" id="GAA3362700.1"/>
    </source>
</evidence>
<protein>
    <recommendedName>
        <fullName evidence="4">Transcriptional regulator</fullName>
    </recommendedName>
</protein>
<reference evidence="3" key="1">
    <citation type="journal article" date="2019" name="Int. J. Syst. Evol. Microbiol.">
        <title>The Global Catalogue of Microorganisms (GCM) 10K type strain sequencing project: providing services to taxonomists for standard genome sequencing and annotation.</title>
        <authorList>
            <consortium name="The Broad Institute Genomics Platform"/>
            <consortium name="The Broad Institute Genome Sequencing Center for Infectious Disease"/>
            <person name="Wu L."/>
            <person name="Ma J."/>
        </authorList>
    </citation>
    <scope>NUCLEOTIDE SEQUENCE [LARGE SCALE GENOMIC DNA]</scope>
    <source>
        <strain evidence="3">JCM 9687</strain>
    </source>
</reference>
<proteinExistence type="predicted"/>
<name>A0ABP6RXF5_9PSEU</name>
<comment type="caution">
    <text evidence="2">The sequence shown here is derived from an EMBL/GenBank/DDBJ whole genome shotgun (WGS) entry which is preliminary data.</text>
</comment>
<accession>A0ABP6RXF5</accession>
<feature type="compositionally biased region" description="Low complexity" evidence="1">
    <location>
        <begin position="20"/>
        <end position="31"/>
    </location>
</feature>